<keyword evidence="7" id="KW-1185">Reference proteome</keyword>
<dbReference type="GO" id="GO:0045732">
    <property type="term" value="P:positive regulation of protein catabolic process"/>
    <property type="evidence" value="ECO:0007669"/>
    <property type="project" value="TreeGrafter"/>
</dbReference>
<comment type="caution">
    <text evidence="5">The sequence shown here is derived from an EMBL/GenBank/DDBJ whole genome shotgun (WGS) entry which is preliminary data.</text>
</comment>
<dbReference type="PROSITE" id="PS50088">
    <property type="entry name" value="ANK_REPEAT"/>
    <property type="match status" value="1"/>
</dbReference>
<dbReference type="InterPro" id="IPR051573">
    <property type="entry name" value="Ankyrin-SOCS_box_domain"/>
</dbReference>
<comment type="similarity">
    <text evidence="1">Belongs to the ankyrin SOCS box (ASB) family.</text>
</comment>
<dbReference type="PROSITE" id="PS50297">
    <property type="entry name" value="ANK_REP_REGION"/>
    <property type="match status" value="1"/>
</dbReference>
<gene>
    <name evidence="5" type="primary">ga04962</name>
    <name evidence="6" type="synonym">ga05415</name>
    <name evidence="5" type="ORF">PR202_ga04962</name>
    <name evidence="6" type="ORF">PR202_ga05415</name>
</gene>
<protein>
    <submittedName>
        <fullName evidence="5">Uncharacterized protein</fullName>
    </submittedName>
</protein>
<accession>A0AAV5BR86</accession>
<evidence type="ECO:0000256" key="4">
    <source>
        <dbReference type="PROSITE-ProRule" id="PRU00023"/>
    </source>
</evidence>
<dbReference type="AlphaFoldDB" id="A0AAV5BR86"/>
<reference evidence="5" key="1">
    <citation type="journal article" date="2018" name="DNA Res.">
        <title>Multiple hybrid de novo genome assembly of finger millet, an orphan allotetraploid crop.</title>
        <authorList>
            <person name="Hatakeyama M."/>
            <person name="Aluri S."/>
            <person name="Balachadran M.T."/>
            <person name="Sivarajan S.R."/>
            <person name="Patrignani A."/>
            <person name="Gruter S."/>
            <person name="Poveda L."/>
            <person name="Shimizu-Inatsugi R."/>
            <person name="Baeten J."/>
            <person name="Francoijs K.J."/>
            <person name="Nataraja K.N."/>
            <person name="Reddy Y.A.N."/>
            <person name="Phadnis S."/>
            <person name="Ravikumar R.L."/>
            <person name="Schlapbach R."/>
            <person name="Sreeman S.M."/>
            <person name="Shimizu K.K."/>
        </authorList>
    </citation>
    <scope>NUCLEOTIDE SEQUENCE</scope>
</reference>
<dbReference type="EMBL" id="BQKI01000002">
    <property type="protein sequence ID" value="GJM88845.1"/>
    <property type="molecule type" value="Genomic_DNA"/>
</dbReference>
<evidence type="ECO:0000256" key="1">
    <source>
        <dbReference type="ARBA" id="ARBA00005949"/>
    </source>
</evidence>
<dbReference type="InterPro" id="IPR002110">
    <property type="entry name" value="Ankyrin_rpt"/>
</dbReference>
<dbReference type="Pfam" id="PF00023">
    <property type="entry name" value="Ank"/>
    <property type="match status" value="1"/>
</dbReference>
<evidence type="ECO:0000313" key="7">
    <source>
        <dbReference type="Proteomes" id="UP001054889"/>
    </source>
</evidence>
<name>A0AAV5BR86_ELECO</name>
<proteinExistence type="inferred from homology"/>
<evidence type="ECO:0000313" key="5">
    <source>
        <dbReference type="EMBL" id="GJM88845.1"/>
    </source>
</evidence>
<dbReference type="PANTHER" id="PTHR24136:SF49">
    <property type="entry name" value="OS05G0124600 PROTEIN"/>
    <property type="match status" value="1"/>
</dbReference>
<dbReference type="Proteomes" id="UP001054889">
    <property type="component" value="Unassembled WGS sequence"/>
</dbReference>
<feature type="repeat" description="ANK" evidence="4">
    <location>
        <begin position="163"/>
        <end position="195"/>
    </location>
</feature>
<reference evidence="5" key="2">
    <citation type="submission" date="2021-12" db="EMBL/GenBank/DDBJ databases">
        <title>Resequencing data analysis of finger millet.</title>
        <authorList>
            <person name="Hatakeyama M."/>
            <person name="Aluri S."/>
            <person name="Balachadran M.T."/>
            <person name="Sivarajan S.R."/>
            <person name="Poveda L."/>
            <person name="Shimizu-Inatsugi R."/>
            <person name="Schlapbach R."/>
            <person name="Sreeman S.M."/>
            <person name="Shimizu K.K."/>
        </authorList>
    </citation>
    <scope>NUCLEOTIDE SEQUENCE</scope>
</reference>
<evidence type="ECO:0000313" key="6">
    <source>
        <dbReference type="EMBL" id="GJM89246.1"/>
    </source>
</evidence>
<keyword evidence="3 4" id="KW-0040">ANK repeat</keyword>
<evidence type="ECO:0000256" key="3">
    <source>
        <dbReference type="ARBA" id="ARBA00023043"/>
    </source>
</evidence>
<dbReference type="Gene3D" id="1.25.40.20">
    <property type="entry name" value="Ankyrin repeat-containing domain"/>
    <property type="match status" value="1"/>
</dbReference>
<evidence type="ECO:0000256" key="2">
    <source>
        <dbReference type="ARBA" id="ARBA00022737"/>
    </source>
</evidence>
<dbReference type="InterPro" id="IPR036770">
    <property type="entry name" value="Ankyrin_rpt-contain_sf"/>
</dbReference>
<keyword evidence="2" id="KW-0677">Repeat</keyword>
<dbReference type="GO" id="GO:0016567">
    <property type="term" value="P:protein ubiquitination"/>
    <property type="evidence" value="ECO:0007669"/>
    <property type="project" value="TreeGrafter"/>
</dbReference>
<sequence>MATEGCWGVRSLGDRSFVMPASGDLLAGLCWDLGMRAIEFRVRISVGSPDLICWFLSGLAESTTLLVLPGKTLVELQYQEQNVKILSEARAKGIISPELTPQLSDILKKDSVRSFLNLFENNLSRLTWGYIIAAHTFNFIVALEGKARKLFGNQVNPNYMTSFGFFPLHQAAATFSLDMINLLIDYGASANVRTAGSEIIEGLLPLHVAIENACMHKYLEDNLLIDQKHLEHSDLHVDYIYKLIHLLCLPEMKMFLDTIRLLAKNTDNVIDELWNYIKVGRLAHTAILLLAADQQLRNGYKSEGNGDKSTLQVPHHDILQHVSSVLKDHGFIPAGKCIDIADLYWLAYEVASSLAPLKPTAVSCEIWHRWSCLSAQC</sequence>
<dbReference type="SUPFAM" id="SSF48403">
    <property type="entry name" value="Ankyrin repeat"/>
    <property type="match status" value="1"/>
</dbReference>
<dbReference type="PANTHER" id="PTHR24136">
    <property type="entry name" value="SOWAH (DROSOPHILA) HOMOLOG"/>
    <property type="match status" value="1"/>
</dbReference>
<dbReference type="EMBL" id="BQKI01000002">
    <property type="protein sequence ID" value="GJM89246.1"/>
    <property type="molecule type" value="Genomic_DNA"/>
</dbReference>
<organism evidence="5 7">
    <name type="scientific">Eleusine coracana subsp. coracana</name>
    <dbReference type="NCBI Taxonomy" id="191504"/>
    <lineage>
        <taxon>Eukaryota</taxon>
        <taxon>Viridiplantae</taxon>
        <taxon>Streptophyta</taxon>
        <taxon>Embryophyta</taxon>
        <taxon>Tracheophyta</taxon>
        <taxon>Spermatophyta</taxon>
        <taxon>Magnoliopsida</taxon>
        <taxon>Liliopsida</taxon>
        <taxon>Poales</taxon>
        <taxon>Poaceae</taxon>
        <taxon>PACMAD clade</taxon>
        <taxon>Chloridoideae</taxon>
        <taxon>Cynodonteae</taxon>
        <taxon>Eleusininae</taxon>
        <taxon>Eleusine</taxon>
    </lineage>
</organism>